<dbReference type="OrthoDB" id="9768177at2"/>
<evidence type="ECO:0000256" key="11">
    <source>
        <dbReference type="SAM" id="SignalP"/>
    </source>
</evidence>
<sequence length="1043" mass="113502">MHTGIYTRVVCTLLCFLVLWRPVTAQTGAGKTITVKGIVKGAKDAPLGGVSVVSKGQEKATVTLADGSFSITVPANSTLLISYVGYAEQEITTTDKDLLDVVVSLTPGKAAMDEVVVVGYGTRRKSELTGSVASVNEQTIKDIPTQSVASALQGRVAGIDIQKVGGNSKPGAGVSILIRGARSVRASNAPLIVVDGIPFGGSFNDLNQDDITSVEILKDASSTAIYGSRGANGVILISTRRGKNGKAIVSYSGYAGVVKPIGQYHLMGAQEFAELKKWARYFGVWTTGNNPVKKYSGPDDPLLISEAFTNDELEGLKGPGTNWQDLVYKNGMQTDHQLSVYGGTDVTQYAISGGYYKETGVFPGQEFERYTVKLSVDQQLGKVFKIGLNSLNTFSTTLGEGFNPMSQALRASPLVGPYDSDGKLRNDFLPGSQSQVWNPLADFLDGAKSEKRKRLGTFTSAYLDVNLGGLLKGLKYRLNAGTEIRTDVYGSFYASKTTNQMGAQSISNNRTSNLTSWTLENLLTYDNTFFEKHKVNFTGLFSAQQERSNNNEFENRDIVADYLEYYNPEFGFNLTGTGGYSQWGLVSYMGRLNYGYDDRYLVTFTVRSDGSSRLAQGEKWQVFPSAAVAWNIHNEKFFKVNAISSLRLRAGYGKVGNASISPYGTIPRLGSVVYNFGDVLSRGYYQTNVGNNTLTWEYTSTAELGIDFGLLNNRISGNLNFYKAFTDKLLLPKDLPPTNGIQNSVLTNVGKTENQGIEFQISAQNIIPKGRNSFGWSTDLNFSINRGKITQLADGILQDIGNSWFVGQPIGVFYTYQKQGIWQNTKSDSLEAVRLGLTTTGSGSVIGDIRVSDLDNSGTINDLDRKIIGTTQPDWTGGMTNRFTYGGFDLTVVAFARWGYMMSSSLHGGGFVNTFQGTYNNIKTRYWTPTNGENEYPKPNYGRQNPTNLNLLGFFDGSFVKIRTISLGYAVPPTVLKKTGARSIRLYATVKDPFILFSPFRNNPYGGLDPESGGSASSPTTGTGLGVDTPPTWSMLFGINVSF</sequence>
<feature type="domain" description="TonB-dependent receptor plug" evidence="13">
    <location>
        <begin position="125"/>
        <end position="234"/>
    </location>
</feature>
<dbReference type="InterPro" id="IPR008969">
    <property type="entry name" value="CarboxyPept-like_regulatory"/>
</dbReference>
<dbReference type="InterPro" id="IPR000531">
    <property type="entry name" value="Beta-barrel_TonB"/>
</dbReference>
<evidence type="ECO:0000256" key="10">
    <source>
        <dbReference type="SAM" id="MobiDB-lite"/>
    </source>
</evidence>
<keyword evidence="15" id="KW-1185">Reference proteome</keyword>
<evidence type="ECO:0000256" key="8">
    <source>
        <dbReference type="PROSITE-ProRule" id="PRU01360"/>
    </source>
</evidence>
<protein>
    <submittedName>
        <fullName evidence="14">TonB-dependent receptor</fullName>
    </submittedName>
</protein>
<dbReference type="NCBIfam" id="TIGR04056">
    <property type="entry name" value="OMP_RagA_SusC"/>
    <property type="match status" value="1"/>
</dbReference>
<evidence type="ECO:0000256" key="1">
    <source>
        <dbReference type="ARBA" id="ARBA00004571"/>
    </source>
</evidence>
<keyword evidence="6 8" id="KW-0472">Membrane</keyword>
<comment type="similarity">
    <text evidence="8 9">Belongs to the TonB-dependent receptor family.</text>
</comment>
<evidence type="ECO:0000259" key="13">
    <source>
        <dbReference type="Pfam" id="PF07715"/>
    </source>
</evidence>
<dbReference type="InterPro" id="IPR039426">
    <property type="entry name" value="TonB-dep_rcpt-like"/>
</dbReference>
<evidence type="ECO:0000256" key="5">
    <source>
        <dbReference type="ARBA" id="ARBA00023077"/>
    </source>
</evidence>
<evidence type="ECO:0000256" key="3">
    <source>
        <dbReference type="ARBA" id="ARBA00022452"/>
    </source>
</evidence>
<dbReference type="InterPro" id="IPR037066">
    <property type="entry name" value="Plug_dom_sf"/>
</dbReference>
<evidence type="ECO:0000256" key="2">
    <source>
        <dbReference type="ARBA" id="ARBA00022448"/>
    </source>
</evidence>
<keyword evidence="14" id="KW-0675">Receptor</keyword>
<dbReference type="PROSITE" id="PS52016">
    <property type="entry name" value="TONB_DEPENDENT_REC_3"/>
    <property type="match status" value="1"/>
</dbReference>
<gene>
    <name evidence="14" type="ORF">D3H65_02640</name>
</gene>
<dbReference type="Pfam" id="PF07715">
    <property type="entry name" value="Plug"/>
    <property type="match status" value="1"/>
</dbReference>
<evidence type="ECO:0000256" key="4">
    <source>
        <dbReference type="ARBA" id="ARBA00022692"/>
    </source>
</evidence>
<organism evidence="14 15">
    <name type="scientific">Paraflavitalea soli</name>
    <dbReference type="NCBI Taxonomy" id="2315862"/>
    <lineage>
        <taxon>Bacteria</taxon>
        <taxon>Pseudomonadati</taxon>
        <taxon>Bacteroidota</taxon>
        <taxon>Chitinophagia</taxon>
        <taxon>Chitinophagales</taxon>
        <taxon>Chitinophagaceae</taxon>
        <taxon>Paraflavitalea</taxon>
    </lineage>
</organism>
<dbReference type="InterPro" id="IPR012910">
    <property type="entry name" value="Plug_dom"/>
</dbReference>
<evidence type="ECO:0000313" key="15">
    <source>
        <dbReference type="Proteomes" id="UP000263900"/>
    </source>
</evidence>
<keyword evidence="2 8" id="KW-0813">Transport</keyword>
<feature type="signal peptide" evidence="11">
    <location>
        <begin position="1"/>
        <end position="25"/>
    </location>
</feature>
<feature type="domain" description="TonB-dependent receptor-like beta-barrel" evidence="12">
    <location>
        <begin position="423"/>
        <end position="943"/>
    </location>
</feature>
<dbReference type="InterPro" id="IPR023997">
    <property type="entry name" value="TonB-dep_OMP_SusC/RagA_CS"/>
</dbReference>
<evidence type="ECO:0000313" key="14">
    <source>
        <dbReference type="EMBL" id="AXY72931.1"/>
    </source>
</evidence>
<name>A0A3B7MQQ2_9BACT</name>
<dbReference type="AlphaFoldDB" id="A0A3B7MQQ2"/>
<keyword evidence="11" id="KW-0732">Signal</keyword>
<keyword evidence="7 8" id="KW-0998">Cell outer membrane</keyword>
<dbReference type="KEGG" id="pseg:D3H65_02640"/>
<feature type="compositionally biased region" description="Low complexity" evidence="10">
    <location>
        <begin position="1012"/>
        <end position="1022"/>
    </location>
</feature>
<keyword evidence="3 8" id="KW-1134">Transmembrane beta strand</keyword>
<evidence type="ECO:0000256" key="7">
    <source>
        <dbReference type="ARBA" id="ARBA00023237"/>
    </source>
</evidence>
<reference evidence="14 15" key="1">
    <citation type="submission" date="2018-09" db="EMBL/GenBank/DDBJ databases">
        <title>Genome sequencing of strain 6GH32-13.</title>
        <authorList>
            <person name="Weon H.-Y."/>
            <person name="Heo J."/>
            <person name="Kwon S.-W."/>
        </authorList>
    </citation>
    <scope>NUCLEOTIDE SEQUENCE [LARGE SCALE GENOMIC DNA]</scope>
    <source>
        <strain evidence="14 15">5GH32-13</strain>
    </source>
</reference>
<dbReference type="Pfam" id="PF13715">
    <property type="entry name" value="CarbopepD_reg_2"/>
    <property type="match status" value="1"/>
</dbReference>
<feature type="chain" id="PRO_5017665223" evidence="11">
    <location>
        <begin position="26"/>
        <end position="1043"/>
    </location>
</feature>
<dbReference type="Gene3D" id="2.170.130.10">
    <property type="entry name" value="TonB-dependent receptor, plug domain"/>
    <property type="match status" value="1"/>
</dbReference>
<comment type="subcellular location">
    <subcellularLocation>
        <location evidence="1 8">Cell outer membrane</location>
        <topology evidence="1 8">Multi-pass membrane protein</topology>
    </subcellularLocation>
</comment>
<proteinExistence type="inferred from homology"/>
<evidence type="ECO:0000259" key="12">
    <source>
        <dbReference type="Pfam" id="PF00593"/>
    </source>
</evidence>
<dbReference type="InterPro" id="IPR036942">
    <property type="entry name" value="Beta-barrel_TonB_sf"/>
</dbReference>
<dbReference type="Gene3D" id="2.60.40.1120">
    <property type="entry name" value="Carboxypeptidase-like, regulatory domain"/>
    <property type="match status" value="1"/>
</dbReference>
<dbReference type="Gene3D" id="2.40.170.20">
    <property type="entry name" value="TonB-dependent receptor, beta-barrel domain"/>
    <property type="match status" value="1"/>
</dbReference>
<dbReference type="Proteomes" id="UP000263900">
    <property type="component" value="Chromosome"/>
</dbReference>
<accession>A0A3B7MQQ2</accession>
<evidence type="ECO:0000256" key="6">
    <source>
        <dbReference type="ARBA" id="ARBA00023136"/>
    </source>
</evidence>
<keyword evidence="5 9" id="KW-0798">TonB box</keyword>
<evidence type="ECO:0000256" key="9">
    <source>
        <dbReference type="RuleBase" id="RU003357"/>
    </source>
</evidence>
<dbReference type="Pfam" id="PF00593">
    <property type="entry name" value="TonB_dep_Rec_b-barrel"/>
    <property type="match status" value="1"/>
</dbReference>
<dbReference type="SUPFAM" id="SSF56935">
    <property type="entry name" value="Porins"/>
    <property type="match status" value="1"/>
</dbReference>
<dbReference type="EMBL" id="CP032157">
    <property type="protein sequence ID" value="AXY72931.1"/>
    <property type="molecule type" value="Genomic_DNA"/>
</dbReference>
<dbReference type="InterPro" id="IPR023996">
    <property type="entry name" value="TonB-dep_OMP_SusC/RagA"/>
</dbReference>
<dbReference type="NCBIfam" id="TIGR04057">
    <property type="entry name" value="SusC_RagA_signa"/>
    <property type="match status" value="1"/>
</dbReference>
<dbReference type="SUPFAM" id="SSF49464">
    <property type="entry name" value="Carboxypeptidase regulatory domain-like"/>
    <property type="match status" value="1"/>
</dbReference>
<keyword evidence="4 8" id="KW-0812">Transmembrane</keyword>
<dbReference type="GO" id="GO:0009279">
    <property type="term" value="C:cell outer membrane"/>
    <property type="evidence" value="ECO:0007669"/>
    <property type="project" value="UniProtKB-SubCell"/>
</dbReference>
<feature type="region of interest" description="Disordered" evidence="10">
    <location>
        <begin position="1007"/>
        <end position="1029"/>
    </location>
</feature>